<evidence type="ECO:0000259" key="5">
    <source>
        <dbReference type="PROSITE" id="PS50977"/>
    </source>
</evidence>
<dbReference type="SUPFAM" id="SSF46689">
    <property type="entry name" value="Homeodomain-like"/>
    <property type="match status" value="1"/>
</dbReference>
<keyword evidence="2 4" id="KW-0238">DNA-binding</keyword>
<evidence type="ECO:0000256" key="2">
    <source>
        <dbReference type="ARBA" id="ARBA00023125"/>
    </source>
</evidence>
<dbReference type="PANTHER" id="PTHR47506">
    <property type="entry name" value="TRANSCRIPTIONAL REGULATORY PROTEIN"/>
    <property type="match status" value="1"/>
</dbReference>
<evidence type="ECO:0000256" key="3">
    <source>
        <dbReference type="ARBA" id="ARBA00023163"/>
    </source>
</evidence>
<gene>
    <name evidence="6" type="ORF">DRV85_17370</name>
</gene>
<feature type="domain" description="HTH tetR-type" evidence="5">
    <location>
        <begin position="7"/>
        <end position="67"/>
    </location>
</feature>
<dbReference type="PRINTS" id="PR00455">
    <property type="entry name" value="HTHTETR"/>
</dbReference>
<reference evidence="6 7" key="1">
    <citation type="submission" date="2018-07" db="EMBL/GenBank/DDBJ databases">
        <title>Rhodosalinus sp. strain E84T genomic sequence and assembly.</title>
        <authorList>
            <person name="Liu Z.-W."/>
            <person name="Lu D.-C."/>
        </authorList>
    </citation>
    <scope>NUCLEOTIDE SEQUENCE [LARGE SCALE GENOMIC DNA]</scope>
    <source>
        <strain evidence="6 7">E84</strain>
    </source>
</reference>
<sequence>MVQRKKPEIRAAIIDAADGLFRKNGYAFTTMSAIARQANTSPANIYVYFDSKLDILLAVYEPWLKARIEMLAEHARQFTEAETRLKVVLKAIWHEIPSDDNCFANNLVQALAVVRSQGALPRNLLRWCESQITEVICEALPEERRHIAEDGHLAHLVFMAYDGFAVHNNLSGPSDRIDDVVELATALILGRDRAA</sequence>
<dbReference type="Pfam" id="PF00440">
    <property type="entry name" value="TetR_N"/>
    <property type="match status" value="1"/>
</dbReference>
<accession>A0A365U603</accession>
<dbReference type="PANTHER" id="PTHR47506:SF7">
    <property type="entry name" value="TRANSCRIPTIONAL REGULATORY PROTEIN"/>
    <property type="match status" value="1"/>
</dbReference>
<evidence type="ECO:0000256" key="4">
    <source>
        <dbReference type="PROSITE-ProRule" id="PRU00335"/>
    </source>
</evidence>
<keyword evidence="7" id="KW-1185">Reference proteome</keyword>
<keyword evidence="1" id="KW-0805">Transcription regulation</keyword>
<organism evidence="6 7">
    <name type="scientific">Rhodosalinus halophilus</name>
    <dbReference type="NCBI Taxonomy" id="2259333"/>
    <lineage>
        <taxon>Bacteria</taxon>
        <taxon>Pseudomonadati</taxon>
        <taxon>Pseudomonadota</taxon>
        <taxon>Alphaproteobacteria</taxon>
        <taxon>Rhodobacterales</taxon>
        <taxon>Paracoccaceae</taxon>
        <taxon>Rhodosalinus</taxon>
    </lineage>
</organism>
<dbReference type="OrthoDB" id="9811084at2"/>
<evidence type="ECO:0000313" key="6">
    <source>
        <dbReference type="EMBL" id="RBI82942.1"/>
    </source>
</evidence>
<dbReference type="AlphaFoldDB" id="A0A365U603"/>
<keyword evidence="3" id="KW-0804">Transcription</keyword>
<name>A0A365U603_9RHOB</name>
<dbReference type="EMBL" id="QNTQ01000024">
    <property type="protein sequence ID" value="RBI82942.1"/>
    <property type="molecule type" value="Genomic_DNA"/>
</dbReference>
<dbReference type="PROSITE" id="PS50977">
    <property type="entry name" value="HTH_TETR_2"/>
    <property type="match status" value="1"/>
</dbReference>
<comment type="caution">
    <text evidence="6">The sequence shown here is derived from an EMBL/GenBank/DDBJ whole genome shotgun (WGS) entry which is preliminary data.</text>
</comment>
<dbReference type="InterPro" id="IPR001647">
    <property type="entry name" value="HTH_TetR"/>
</dbReference>
<dbReference type="InterPro" id="IPR009057">
    <property type="entry name" value="Homeodomain-like_sf"/>
</dbReference>
<proteinExistence type="predicted"/>
<evidence type="ECO:0000313" key="7">
    <source>
        <dbReference type="Proteomes" id="UP000253370"/>
    </source>
</evidence>
<dbReference type="RefSeq" id="WP_113290743.1">
    <property type="nucleotide sequence ID" value="NZ_QNTQ01000024.1"/>
</dbReference>
<dbReference type="Gene3D" id="1.10.357.10">
    <property type="entry name" value="Tetracycline Repressor, domain 2"/>
    <property type="match status" value="1"/>
</dbReference>
<dbReference type="GO" id="GO:0003677">
    <property type="term" value="F:DNA binding"/>
    <property type="evidence" value="ECO:0007669"/>
    <property type="project" value="UniProtKB-UniRule"/>
</dbReference>
<protein>
    <submittedName>
        <fullName evidence="6">TetR/AcrR family transcriptional regulator</fullName>
    </submittedName>
</protein>
<dbReference type="Proteomes" id="UP000253370">
    <property type="component" value="Unassembled WGS sequence"/>
</dbReference>
<evidence type="ECO:0000256" key="1">
    <source>
        <dbReference type="ARBA" id="ARBA00023015"/>
    </source>
</evidence>
<feature type="DNA-binding region" description="H-T-H motif" evidence="4">
    <location>
        <begin position="30"/>
        <end position="49"/>
    </location>
</feature>